<evidence type="ECO:0000256" key="1">
    <source>
        <dbReference type="ARBA" id="ARBA00004567"/>
    </source>
</evidence>
<dbReference type="EMBL" id="CAKXYY010000010">
    <property type="protein sequence ID" value="CAH2353444.1"/>
    <property type="molecule type" value="Genomic_DNA"/>
</dbReference>
<evidence type="ECO:0000256" key="2">
    <source>
        <dbReference type="ARBA" id="ARBA00004620"/>
    </source>
</evidence>
<dbReference type="GO" id="GO:0017056">
    <property type="term" value="F:structural constituent of nuclear pore"/>
    <property type="evidence" value="ECO:0007669"/>
    <property type="project" value="TreeGrafter"/>
</dbReference>
<keyword evidence="4" id="KW-0906">Nuclear pore complex</keyword>
<feature type="region of interest" description="Disordered" evidence="6">
    <location>
        <begin position="517"/>
        <end position="538"/>
    </location>
</feature>
<keyword evidence="9" id="KW-1185">Reference proteome</keyword>
<feature type="compositionally biased region" description="Low complexity" evidence="6">
    <location>
        <begin position="226"/>
        <end position="243"/>
    </location>
</feature>
<dbReference type="AlphaFoldDB" id="A0A9P0QQ46"/>
<comment type="subcellular location">
    <subcellularLocation>
        <location evidence="2">Nucleus membrane</location>
        <topology evidence="2">Peripheral membrane protein</topology>
        <orientation evidence="2">Nucleoplasmic side</orientation>
    </subcellularLocation>
    <subcellularLocation>
        <location evidence="1">Nucleus</location>
        <location evidence="1">Nuclear pore complex</location>
    </subcellularLocation>
</comment>
<feature type="compositionally biased region" description="Low complexity" evidence="6">
    <location>
        <begin position="140"/>
        <end position="172"/>
    </location>
</feature>
<feature type="domain" description="Nucleoporin Nup54 alpha-helical" evidence="7">
    <location>
        <begin position="356"/>
        <end position="493"/>
    </location>
</feature>
<proteinExistence type="predicted"/>
<organism evidence="8 9">
    <name type="scientific">[Candida] railenensis</name>
    <dbReference type="NCBI Taxonomy" id="45579"/>
    <lineage>
        <taxon>Eukaryota</taxon>
        <taxon>Fungi</taxon>
        <taxon>Dikarya</taxon>
        <taxon>Ascomycota</taxon>
        <taxon>Saccharomycotina</taxon>
        <taxon>Pichiomycetes</taxon>
        <taxon>Debaryomycetaceae</taxon>
        <taxon>Kurtzmaniella</taxon>
    </lineage>
</organism>
<keyword evidence="3" id="KW-0813">Transport</keyword>
<dbReference type="Pfam" id="PF13634">
    <property type="entry name" value="Nucleoporin_FG"/>
    <property type="match status" value="2"/>
</dbReference>
<evidence type="ECO:0000256" key="4">
    <source>
        <dbReference type="ARBA" id="ARBA00023132"/>
    </source>
</evidence>
<evidence type="ECO:0000259" key="7">
    <source>
        <dbReference type="Pfam" id="PF13874"/>
    </source>
</evidence>
<feature type="compositionally biased region" description="Basic and acidic residues" evidence="6">
    <location>
        <begin position="520"/>
        <end position="532"/>
    </location>
</feature>
<dbReference type="PANTHER" id="PTHR13000:SF0">
    <property type="entry name" value="NUCLEOPORIN P54"/>
    <property type="match status" value="1"/>
</dbReference>
<feature type="region of interest" description="Disordered" evidence="6">
    <location>
        <begin position="1"/>
        <end position="306"/>
    </location>
</feature>
<feature type="compositionally biased region" description="Low complexity" evidence="6">
    <location>
        <begin position="1"/>
        <end position="21"/>
    </location>
</feature>
<feature type="compositionally biased region" description="Low complexity" evidence="6">
    <location>
        <begin position="181"/>
        <end position="191"/>
    </location>
</feature>
<gene>
    <name evidence="8" type="ORF">CLIB1423_10S05138</name>
</gene>
<evidence type="ECO:0000313" key="8">
    <source>
        <dbReference type="EMBL" id="CAH2353444.1"/>
    </source>
</evidence>
<evidence type="ECO:0000313" key="9">
    <source>
        <dbReference type="Proteomes" id="UP000837801"/>
    </source>
</evidence>
<dbReference type="GO" id="GO:0031965">
    <property type="term" value="C:nuclear membrane"/>
    <property type="evidence" value="ECO:0007669"/>
    <property type="project" value="UniProtKB-SubCell"/>
</dbReference>
<dbReference type="GO" id="GO:0044613">
    <property type="term" value="C:nuclear pore central transport channel"/>
    <property type="evidence" value="ECO:0007669"/>
    <property type="project" value="TreeGrafter"/>
</dbReference>
<dbReference type="Proteomes" id="UP000837801">
    <property type="component" value="Unassembled WGS sequence"/>
</dbReference>
<protein>
    <submittedName>
        <fullName evidence="8">Nucleoporin Nup57p</fullName>
    </submittedName>
</protein>
<keyword evidence="4" id="KW-0811">Translocation</keyword>
<feature type="compositionally biased region" description="Polar residues" evidence="6">
    <location>
        <begin position="248"/>
        <end position="270"/>
    </location>
</feature>
<dbReference type="GO" id="GO:0006999">
    <property type="term" value="P:nuclear pore organization"/>
    <property type="evidence" value="ECO:0007669"/>
    <property type="project" value="TreeGrafter"/>
</dbReference>
<keyword evidence="4" id="KW-0653">Protein transport</keyword>
<feature type="compositionally biased region" description="Polar residues" evidence="6">
    <location>
        <begin position="112"/>
        <end position="135"/>
    </location>
</feature>
<keyword evidence="4" id="KW-0509">mRNA transport</keyword>
<name>A0A9P0QQ46_9ASCO</name>
<dbReference type="InterPro" id="IPR025574">
    <property type="entry name" value="Nucleoporin_FG_rpt"/>
</dbReference>
<dbReference type="GO" id="GO:0006607">
    <property type="term" value="P:NLS-bearing protein import into nucleus"/>
    <property type="evidence" value="ECO:0007669"/>
    <property type="project" value="TreeGrafter"/>
</dbReference>
<dbReference type="Pfam" id="PF13874">
    <property type="entry name" value="Nup54"/>
    <property type="match status" value="1"/>
</dbReference>
<dbReference type="InterPro" id="IPR024864">
    <property type="entry name" value="Nup54/Nup57/Nup44"/>
</dbReference>
<reference evidence="8" key="1">
    <citation type="submission" date="2022-03" db="EMBL/GenBank/DDBJ databases">
        <authorList>
            <person name="Legras J.-L."/>
            <person name="Devillers H."/>
            <person name="Grondin C."/>
        </authorList>
    </citation>
    <scope>NUCLEOTIDE SEQUENCE</scope>
    <source>
        <strain evidence="8">CLIB 1423</strain>
    </source>
</reference>
<comment type="caution">
    <text evidence="8">The sequence shown here is derived from an EMBL/GenBank/DDBJ whole genome shotgun (WGS) entry which is preliminary data.</text>
</comment>
<feature type="compositionally biased region" description="Low complexity" evidence="6">
    <location>
        <begin position="271"/>
        <end position="306"/>
    </location>
</feature>
<feature type="compositionally biased region" description="Low complexity" evidence="6">
    <location>
        <begin position="28"/>
        <end position="45"/>
    </location>
</feature>
<evidence type="ECO:0000256" key="5">
    <source>
        <dbReference type="ARBA" id="ARBA00023242"/>
    </source>
</evidence>
<feature type="compositionally biased region" description="Gly residues" evidence="6">
    <location>
        <begin position="46"/>
        <end position="56"/>
    </location>
</feature>
<keyword evidence="5" id="KW-0539">Nucleus</keyword>
<dbReference type="OrthoDB" id="6162375at2759"/>
<sequence>MFGASNSSGGSLFGGNANNNSAGGGLFGASKPSGFGSPAPSAGAPAGAGTGGGLFGGSSNTGFGGSLNAPAASQGTTGTGFGGSSTPSGGLFGAKPAQPSGPSGGLFGGSSNAGQQAPSSTSGGLFGGNSSNTSGGLFGGQSSTNNSNSGGLFNKPAASSAGGLFGSSTSNAGGSGGLFGQQQNSQNTQSSAPAGGLFGGNNTSNTQGGGLFGNSNTASTGGLFGQSQQQQQPQQQQQQQQQSGGLFGNSNNISNTAQPSFAWSSQQPPANNNVNNTNTNNNSNNSFYSSNQHVNTANFSNNNASSNNNVYTPAINDQLLKIKEQWDPNSPKCALKTHFYNKLTEQEAQIAFQQQRPANELPEDWDLAMSSRPSPQYYPMKVTSFGEVAQRIEVQLDHVAKARVILKDIDEKQSQISSKHDLNNTTRILKAKSKHIILSRRLLRLATVLAILKLKGYPLLPEEEEISRQFEILNKKLSDPSSPLGKMNDVFAKLAILKDRSEDLAYQFDSNVKSLNDVDENNKGGEVEEASKENGPSNEETIQKLSKLLLKLQIGLNHLNGVLEKDLEVVDRAR</sequence>
<dbReference type="InterPro" id="IPR025712">
    <property type="entry name" value="Nup54_alpha-helical_dom"/>
</dbReference>
<dbReference type="PANTHER" id="PTHR13000">
    <property type="entry name" value="NUCLEOPORIN P54"/>
    <property type="match status" value="1"/>
</dbReference>
<evidence type="ECO:0000256" key="3">
    <source>
        <dbReference type="ARBA" id="ARBA00022448"/>
    </source>
</evidence>
<dbReference type="GO" id="GO:0036228">
    <property type="term" value="P:protein localization to nuclear inner membrane"/>
    <property type="evidence" value="ECO:0007669"/>
    <property type="project" value="TreeGrafter"/>
</dbReference>
<evidence type="ECO:0000256" key="6">
    <source>
        <dbReference type="SAM" id="MobiDB-lite"/>
    </source>
</evidence>
<accession>A0A9P0QQ46</accession>